<organism evidence="2 3">
    <name type="scientific">Desulfobotulus mexicanus</name>
    <dbReference type="NCBI Taxonomy" id="2586642"/>
    <lineage>
        <taxon>Bacteria</taxon>
        <taxon>Pseudomonadati</taxon>
        <taxon>Thermodesulfobacteriota</taxon>
        <taxon>Desulfobacteria</taxon>
        <taxon>Desulfobacterales</taxon>
        <taxon>Desulfobacteraceae</taxon>
        <taxon>Desulfobotulus</taxon>
    </lineage>
</organism>
<sequence>MKPYRNPYRFCQPEVIMCNKAPESPLKEILSAAEKLPSLPRVILTVNAMLQNPDTRTQDLSRIIEKDISLVTRILKLVNSAFFGLRSTVGNIPDAVSLLGFDTLHRLTLSLSILDILGPSKKMPGDWLWPHSIRTAVFCEYLAMKTKLCRPDDAFVAGLLHDIGLIVLARCMPEVFISLEEKSKETGKPFFLMEASVISDFSHADMGAAMALKWQLPPALKQAIAQHHRLPENNIPPLSLLVHTANMLENQRDLVRNEIPAGMLHPLAIKKMKSILKNPHIWFPPLHEKGMEACHLFLGGSHG</sequence>
<evidence type="ECO:0000313" key="3">
    <source>
        <dbReference type="Proteomes" id="UP000321899"/>
    </source>
</evidence>
<evidence type="ECO:0000259" key="1">
    <source>
        <dbReference type="PROSITE" id="PS51833"/>
    </source>
</evidence>
<dbReference type="PANTHER" id="PTHR33525">
    <property type="match status" value="1"/>
</dbReference>
<dbReference type="Pfam" id="PF08668">
    <property type="entry name" value="HDOD"/>
    <property type="match status" value="1"/>
</dbReference>
<reference evidence="2 3" key="1">
    <citation type="submission" date="2019-06" db="EMBL/GenBank/DDBJ databases">
        <title>Desulfobotulus mexicanus sp. nov., a novel sulfate-reducing bacterium isolated from the sediment of an alkaline crater lake in Mexico.</title>
        <authorList>
            <person name="Hirschler-Rea A."/>
        </authorList>
    </citation>
    <scope>NUCLEOTIDE SEQUENCE [LARGE SCALE GENOMIC DNA]</scope>
    <source>
        <strain evidence="2 3">PAR22N</strain>
    </source>
</reference>
<accession>A0A5S5MDG1</accession>
<dbReference type="PANTHER" id="PTHR33525:SF3">
    <property type="entry name" value="RIBONUCLEASE Y"/>
    <property type="match status" value="1"/>
</dbReference>
<feature type="domain" description="HDOD" evidence="1">
    <location>
        <begin position="36"/>
        <end position="230"/>
    </location>
</feature>
<dbReference type="InterPro" id="IPR052340">
    <property type="entry name" value="RNase_Y/CdgJ"/>
</dbReference>
<name>A0A5S5MDG1_9BACT</name>
<dbReference type="InterPro" id="IPR003607">
    <property type="entry name" value="HD/PDEase_dom"/>
</dbReference>
<dbReference type="NCBIfam" id="TIGR00277">
    <property type="entry name" value="HDIG"/>
    <property type="match status" value="1"/>
</dbReference>
<dbReference type="AlphaFoldDB" id="A0A5S5MDG1"/>
<proteinExistence type="predicted"/>
<dbReference type="CDD" id="cd00077">
    <property type="entry name" value="HDc"/>
    <property type="match status" value="1"/>
</dbReference>
<dbReference type="SMART" id="SM00471">
    <property type="entry name" value="HDc"/>
    <property type="match status" value="1"/>
</dbReference>
<dbReference type="Proteomes" id="UP000321899">
    <property type="component" value="Unassembled WGS sequence"/>
</dbReference>
<comment type="caution">
    <text evidence="2">The sequence shown here is derived from an EMBL/GenBank/DDBJ whole genome shotgun (WGS) entry which is preliminary data.</text>
</comment>
<keyword evidence="3" id="KW-1185">Reference proteome</keyword>
<dbReference type="PROSITE" id="PS51833">
    <property type="entry name" value="HDOD"/>
    <property type="match status" value="1"/>
</dbReference>
<gene>
    <name evidence="2" type="ORF">FIM25_13505</name>
</gene>
<dbReference type="Gene3D" id="1.10.3210.10">
    <property type="entry name" value="Hypothetical protein af1432"/>
    <property type="match status" value="1"/>
</dbReference>
<dbReference type="InterPro" id="IPR006675">
    <property type="entry name" value="HDIG_dom"/>
</dbReference>
<dbReference type="EMBL" id="VDMB01000021">
    <property type="protein sequence ID" value="TYT73752.1"/>
    <property type="molecule type" value="Genomic_DNA"/>
</dbReference>
<dbReference type="InterPro" id="IPR013976">
    <property type="entry name" value="HDOD"/>
</dbReference>
<dbReference type="SUPFAM" id="SSF109604">
    <property type="entry name" value="HD-domain/PDEase-like"/>
    <property type="match status" value="1"/>
</dbReference>
<evidence type="ECO:0000313" key="2">
    <source>
        <dbReference type="EMBL" id="TYT73752.1"/>
    </source>
</evidence>
<protein>
    <submittedName>
        <fullName evidence="2">HDOD domain-containing protein</fullName>
    </submittedName>
</protein>
<dbReference type="OrthoDB" id="5501247at2"/>